<comment type="cofactor">
    <cofactor evidence="1">
        <name>biotin</name>
        <dbReference type="ChEBI" id="CHEBI:57586"/>
    </cofactor>
</comment>
<dbReference type="PROSITE" id="PS00866">
    <property type="entry name" value="CPSASE_1"/>
    <property type="match status" value="1"/>
</dbReference>
<dbReference type="Gene3D" id="3.30.470.20">
    <property type="entry name" value="ATP-grasp fold, B domain"/>
    <property type="match status" value="1"/>
</dbReference>
<evidence type="ECO:0000256" key="6">
    <source>
        <dbReference type="PROSITE-ProRule" id="PRU00409"/>
    </source>
</evidence>
<proteinExistence type="predicted"/>
<dbReference type="OrthoDB" id="14612at2759"/>
<dbReference type="EMBL" id="LR906597">
    <property type="protein sequence ID" value="CAD7253914.1"/>
    <property type="molecule type" value="Genomic_DNA"/>
</dbReference>
<evidence type="ECO:0000256" key="1">
    <source>
        <dbReference type="ARBA" id="ARBA00001953"/>
    </source>
</evidence>
<evidence type="ECO:0000313" key="9">
    <source>
        <dbReference type="EMBL" id="CAD7253914.1"/>
    </source>
</evidence>
<dbReference type="SUPFAM" id="SSF56059">
    <property type="entry name" value="Glutathione synthetase ATP-binding domain-like"/>
    <property type="match status" value="1"/>
</dbReference>
<dbReference type="GO" id="GO:0046872">
    <property type="term" value="F:metal ion binding"/>
    <property type="evidence" value="ECO:0007669"/>
    <property type="project" value="InterPro"/>
</dbReference>
<dbReference type="GO" id="GO:0003989">
    <property type="term" value="F:acetyl-CoA carboxylase activity"/>
    <property type="evidence" value="ECO:0007669"/>
    <property type="project" value="InterPro"/>
</dbReference>
<dbReference type="Gene3D" id="3.40.50.20">
    <property type="match status" value="1"/>
</dbReference>
<dbReference type="GO" id="GO:0006633">
    <property type="term" value="P:fatty acid biosynthetic process"/>
    <property type="evidence" value="ECO:0007669"/>
    <property type="project" value="TreeGrafter"/>
</dbReference>
<dbReference type="SUPFAM" id="SSF52440">
    <property type="entry name" value="PreATP-grasp domain"/>
    <property type="match status" value="1"/>
</dbReference>
<dbReference type="PROSITE" id="PS50975">
    <property type="entry name" value="ATP_GRASP"/>
    <property type="match status" value="1"/>
</dbReference>
<keyword evidence="5" id="KW-0092">Biotin</keyword>
<feature type="domain" description="ATP-grasp" evidence="7">
    <location>
        <begin position="183"/>
        <end position="274"/>
    </location>
</feature>
<evidence type="ECO:0000313" key="10">
    <source>
        <dbReference type="Proteomes" id="UP000677054"/>
    </source>
</evidence>
<organism evidence="9">
    <name type="scientific">Darwinula stevensoni</name>
    <dbReference type="NCBI Taxonomy" id="69355"/>
    <lineage>
        <taxon>Eukaryota</taxon>
        <taxon>Metazoa</taxon>
        <taxon>Ecdysozoa</taxon>
        <taxon>Arthropoda</taxon>
        <taxon>Crustacea</taxon>
        <taxon>Oligostraca</taxon>
        <taxon>Ostracoda</taxon>
        <taxon>Podocopa</taxon>
        <taxon>Podocopida</taxon>
        <taxon>Darwinulocopina</taxon>
        <taxon>Darwinuloidea</taxon>
        <taxon>Darwinulidae</taxon>
        <taxon>Darwinula</taxon>
    </lineage>
</organism>
<dbReference type="Gene3D" id="3.90.1770.10">
    <property type="entry name" value="PreATP-grasp domain"/>
    <property type="match status" value="1"/>
</dbReference>
<dbReference type="FunFam" id="3.90.1770.10:FF:000001">
    <property type="entry name" value="acetyl-CoA carboxylase 1"/>
    <property type="match status" value="1"/>
</dbReference>
<dbReference type="InterPro" id="IPR016185">
    <property type="entry name" value="PreATP-grasp_dom_sf"/>
</dbReference>
<evidence type="ECO:0008006" key="11">
    <source>
        <dbReference type="Google" id="ProtNLM"/>
    </source>
</evidence>
<accession>A0A7R9FT64</accession>
<dbReference type="InterPro" id="IPR005479">
    <property type="entry name" value="CPAse_ATP-bd"/>
</dbReference>
<feature type="domain" description="Biotin carboxylation" evidence="8">
    <location>
        <begin position="18"/>
        <end position="314"/>
    </location>
</feature>
<dbReference type="InterPro" id="IPR005481">
    <property type="entry name" value="BC-like_N"/>
</dbReference>
<evidence type="ECO:0000256" key="5">
    <source>
        <dbReference type="ARBA" id="ARBA00023267"/>
    </source>
</evidence>
<dbReference type="GO" id="GO:0005739">
    <property type="term" value="C:mitochondrion"/>
    <property type="evidence" value="ECO:0007669"/>
    <property type="project" value="TreeGrafter"/>
</dbReference>
<dbReference type="InterPro" id="IPR011764">
    <property type="entry name" value="Biotin_carboxylation_dom"/>
</dbReference>
<dbReference type="FunFam" id="3.30.1490.20:FF:000003">
    <property type="entry name" value="acetyl-CoA carboxylase isoform X1"/>
    <property type="match status" value="1"/>
</dbReference>
<dbReference type="Pfam" id="PF00289">
    <property type="entry name" value="Biotin_carb_N"/>
    <property type="match status" value="1"/>
</dbReference>
<reference evidence="9" key="1">
    <citation type="submission" date="2020-11" db="EMBL/GenBank/DDBJ databases">
        <authorList>
            <person name="Tran Van P."/>
        </authorList>
    </citation>
    <scope>NUCLEOTIDE SEQUENCE</scope>
</reference>
<dbReference type="Pfam" id="PF02786">
    <property type="entry name" value="CPSase_L_D2"/>
    <property type="match status" value="1"/>
</dbReference>
<dbReference type="AlphaFoldDB" id="A0A7R9FT64"/>
<keyword evidence="2" id="KW-0436">Ligase</keyword>
<protein>
    <recommendedName>
        <fullName evidence="11">Acetyl-CoA carboxylase</fullName>
    </recommendedName>
</protein>
<feature type="non-terminal residue" evidence="9">
    <location>
        <position position="1"/>
    </location>
</feature>
<dbReference type="PROSITE" id="PS50979">
    <property type="entry name" value="BC"/>
    <property type="match status" value="1"/>
</dbReference>
<gene>
    <name evidence="9" type="ORF">DSTB1V02_LOCUS13660</name>
</gene>
<dbReference type="PANTHER" id="PTHR45728:SF3">
    <property type="entry name" value="ACETYL-COA CARBOXYLASE"/>
    <property type="match status" value="1"/>
</dbReference>
<dbReference type="InterPro" id="IPR049076">
    <property type="entry name" value="ACCA"/>
</dbReference>
<dbReference type="InterPro" id="IPR013815">
    <property type="entry name" value="ATP_grasp_subdomain_1"/>
</dbReference>
<dbReference type="Gene3D" id="3.30.1490.20">
    <property type="entry name" value="ATP-grasp fold, A domain"/>
    <property type="match status" value="1"/>
</dbReference>
<name>A0A7R9FT64_9CRUS</name>
<keyword evidence="4 6" id="KW-0067">ATP-binding</keyword>
<dbReference type="GO" id="GO:0005524">
    <property type="term" value="F:ATP binding"/>
    <property type="evidence" value="ECO:0007669"/>
    <property type="project" value="UniProtKB-UniRule"/>
</dbReference>
<sequence length="314" mass="35053">HPKIMDKPSINSDFSYNWLKKGLLNAETESNIPAIQDQCIRTRNYEKYILKLDVEDRCRCCHGPLETDENNANAEYIKMADQYVPVPGGTNNNNYANVELILDIAKRMHVQAVWAGWGHASENPKLPELLHKHGVIFLGPPEKAMWALGDKIASSIVAQTADIPTLPWSGSGLKALWNEKDVSKRRLKISSELYKRACIETVEQGLQAAQTIGYPVMIKASEGGGGKGIRKALNSDDFPNMFRQVQAEVPGSPIFVMSLAKGARHLEVQILSDEYGNAISLFGRDCSIQRRHQKIIEEAPCIIAKPNVFEQMEK</sequence>
<evidence type="ECO:0000256" key="4">
    <source>
        <dbReference type="ARBA" id="ARBA00022840"/>
    </source>
</evidence>
<keyword evidence="10" id="KW-1185">Reference proteome</keyword>
<evidence type="ECO:0000256" key="3">
    <source>
        <dbReference type="ARBA" id="ARBA00022741"/>
    </source>
</evidence>
<evidence type="ECO:0000259" key="8">
    <source>
        <dbReference type="PROSITE" id="PS50979"/>
    </source>
</evidence>
<evidence type="ECO:0000259" key="7">
    <source>
        <dbReference type="PROSITE" id="PS50975"/>
    </source>
</evidence>
<dbReference type="Proteomes" id="UP000677054">
    <property type="component" value="Unassembled WGS sequence"/>
</dbReference>
<dbReference type="EMBL" id="CAJPEV010007080">
    <property type="protein sequence ID" value="CAG0904563.1"/>
    <property type="molecule type" value="Genomic_DNA"/>
</dbReference>
<evidence type="ECO:0000256" key="2">
    <source>
        <dbReference type="ARBA" id="ARBA00022598"/>
    </source>
</evidence>
<dbReference type="InterPro" id="IPR011761">
    <property type="entry name" value="ATP-grasp"/>
</dbReference>
<dbReference type="PANTHER" id="PTHR45728">
    <property type="entry name" value="ACETYL-COA CARBOXYLASE, ISOFORM A"/>
    <property type="match status" value="1"/>
</dbReference>
<keyword evidence="3 6" id="KW-0547">Nucleotide-binding</keyword>
<feature type="non-terminal residue" evidence="9">
    <location>
        <position position="314"/>
    </location>
</feature>